<feature type="compositionally biased region" description="Basic and acidic residues" evidence="1">
    <location>
        <begin position="358"/>
        <end position="396"/>
    </location>
</feature>
<dbReference type="InterPro" id="IPR005036">
    <property type="entry name" value="CBM21_dom"/>
</dbReference>
<dbReference type="GO" id="GO:0005979">
    <property type="term" value="P:regulation of glycogen biosynthetic process"/>
    <property type="evidence" value="ECO:0007669"/>
    <property type="project" value="TreeGrafter"/>
</dbReference>
<feature type="region of interest" description="Disordered" evidence="1">
    <location>
        <begin position="801"/>
        <end position="821"/>
    </location>
</feature>
<dbReference type="GO" id="GO:2001069">
    <property type="term" value="F:glycogen binding"/>
    <property type="evidence" value="ECO:0007669"/>
    <property type="project" value="TreeGrafter"/>
</dbReference>
<feature type="compositionally biased region" description="Basic residues" evidence="1">
    <location>
        <begin position="348"/>
        <end position="357"/>
    </location>
</feature>
<dbReference type="InterPro" id="IPR050782">
    <property type="entry name" value="PP1_regulatory_subunit_3"/>
</dbReference>
<keyword evidence="5" id="KW-1185">Reference proteome</keyword>
<gene>
    <name evidence="4" type="ORF">JOB18_038998</name>
</gene>
<evidence type="ECO:0000259" key="3">
    <source>
        <dbReference type="PROSITE" id="PS51159"/>
    </source>
</evidence>
<feature type="region of interest" description="Disordered" evidence="1">
    <location>
        <begin position="1060"/>
        <end position="1126"/>
    </location>
</feature>
<name>A0AAV6T0X2_SOLSE</name>
<feature type="transmembrane region" description="Helical" evidence="2">
    <location>
        <begin position="1238"/>
        <end position="1271"/>
    </location>
</feature>
<evidence type="ECO:0000256" key="2">
    <source>
        <dbReference type="SAM" id="Phobius"/>
    </source>
</evidence>
<comment type="caution">
    <text evidence="4">The sequence shown here is derived from an EMBL/GenBank/DDBJ whole genome shotgun (WGS) entry which is preliminary data.</text>
</comment>
<proteinExistence type="predicted"/>
<feature type="region of interest" description="Disordered" evidence="1">
    <location>
        <begin position="59"/>
        <end position="87"/>
    </location>
</feature>
<feature type="region of interest" description="Disordered" evidence="1">
    <location>
        <begin position="1141"/>
        <end position="1196"/>
    </location>
</feature>
<keyword evidence="2" id="KW-0472">Membrane</keyword>
<sequence length="1286" mass="142540">MLNVSCQKQNHCSSFPADSLTKCPMECVGQPRLSMACNLLEVPGLSYSDFDGDEGEVVIGIRPRFSPQPRRKSSITDDDSEPDPPYCSSRRVSFADAKGLSLVQVKEFDTWAVPKLPGYDSSEGDGNEAKEYYLSPLTFSLPLPTEELLVKVRDQKVELESIELLPGTTILKGVIRVLNISFSKTVYVRTTLDAWSNHFDLLAEYNPGSSDGLMDCFSFMLTLVPPFGKQGVRVDFCLRYETPVGTFWANNNHRNYVLFCHQKMKDRPQKDNESKKGCLKAVSQIYSSEENISGSDASSQESISADELKLGEEVNSMKARQSSDDRSKTTGEGEQKLETENRPFISRRSARKAARLARVRDHFAQRSKEGSDTEREETPPEVKQTAQEEKPQEEHSNVPLFSEENSKSEVSSFASNSMGVRKSLVDVPRDFLQASHNIASNEPEKCESNEMDDLATGGVSVTEISDNPLRLNDQPTHAEWQNVTMSASRAEEESQMQNTCHGPVNNTAPDPGVTSSEISENPVGQNNRFTFGTVVAPLYHQMLGREGSERQSTADRGSPVRVTLSTGDWRKESCCTGSTGVGHDTVQGNVMNAQESNQSPSNVEEQRSDSVMAEDVLDPPAQIIQSDHRCTNTAEDPIVVSGDTEVHQHCGNLLSTDTLSAQIPPRRLHLRGKSQEDTKPCDIQNQTTAERKIETNINKTVLQTESQQVRPTIGPSFASSETHQETRSGGEYDCQCVNESNSEADIGKDDTESITNSSPKLDNLLEALYDLNSDQIHRSDFSTPGSCQETKNETSYVEEQNKMTNHEDESQNSAETEVSDEAKCDDEMFVKLKDEDSLMDEPRSVFLKQEDITLADTTDVKKWEMMVDEEERTILLSHEEVEAMRSDTEADQGGQLEDTVIGTTLEKERGKTLGEVCEALTAAGVYDGTAEDAVMLEDKGRVEEEETLEAVAGIEYVQATQTVTTATGEEQQAGEDDQTSVQEVKKIVIEEEIKTREEKTGDEEIIGDEAGDSDDVNAESVGITTDDRGDEVRCFEASLDITQNNGEDALSPMMNSVQKKRVTGRKRERVNAHIPPEIDLYNEEDFQSSEHVRHDRSHGDLCSVTDEPESDQTNHNSASSESDSDDEVELYMHCLRAVHTGAQANKDNDTGFSAGKRGSMSRRKSLPTPMPSICESLDEEPHFGGFQDNHEDLNPAEFQPAPAAAAAAPSVSSGQESNSSDVSWWKETFSCSNVSKTLLYTTLLGAFLVVAYHYDFLACFVLYLISIVWLYCQREQQPSKNNSRME</sequence>
<dbReference type="CDD" id="cd22255">
    <property type="entry name" value="PBD_PPP1R3A"/>
    <property type="match status" value="1"/>
</dbReference>
<feature type="region of interest" description="Disordered" evidence="1">
    <location>
        <begin position="706"/>
        <end position="735"/>
    </location>
</feature>
<dbReference type="GO" id="GO:0000164">
    <property type="term" value="C:protein phosphatase type 1 complex"/>
    <property type="evidence" value="ECO:0007669"/>
    <property type="project" value="TreeGrafter"/>
</dbReference>
<organism evidence="4 5">
    <name type="scientific">Solea senegalensis</name>
    <name type="common">Senegalese sole</name>
    <dbReference type="NCBI Taxonomy" id="28829"/>
    <lineage>
        <taxon>Eukaryota</taxon>
        <taxon>Metazoa</taxon>
        <taxon>Chordata</taxon>
        <taxon>Craniata</taxon>
        <taxon>Vertebrata</taxon>
        <taxon>Euteleostomi</taxon>
        <taxon>Actinopterygii</taxon>
        <taxon>Neopterygii</taxon>
        <taxon>Teleostei</taxon>
        <taxon>Neoteleostei</taxon>
        <taxon>Acanthomorphata</taxon>
        <taxon>Carangaria</taxon>
        <taxon>Pleuronectiformes</taxon>
        <taxon>Pleuronectoidei</taxon>
        <taxon>Soleidae</taxon>
        <taxon>Solea</taxon>
    </lineage>
</organism>
<dbReference type="PANTHER" id="PTHR12307:SF2">
    <property type="entry name" value="PROTEIN PHOSPHATASE 1 REGULATORY SUBUNIT 3A"/>
    <property type="match status" value="1"/>
</dbReference>
<accession>A0AAV6T0X2</accession>
<dbReference type="Proteomes" id="UP000693946">
    <property type="component" value="Linkage Group LG10"/>
</dbReference>
<feature type="domain" description="CBM21" evidence="3">
    <location>
        <begin position="149"/>
        <end position="259"/>
    </location>
</feature>
<keyword evidence="2" id="KW-0812">Transmembrane</keyword>
<feature type="compositionally biased region" description="Basic and acidic residues" evidence="1">
    <location>
        <begin position="1088"/>
        <end position="1099"/>
    </location>
</feature>
<evidence type="ECO:0000313" key="4">
    <source>
        <dbReference type="EMBL" id="KAG7523088.1"/>
    </source>
</evidence>
<feature type="region of interest" description="Disordered" evidence="1">
    <location>
        <begin position="312"/>
        <end position="407"/>
    </location>
</feature>
<dbReference type="PROSITE" id="PS51159">
    <property type="entry name" value="CBM21"/>
    <property type="match status" value="1"/>
</dbReference>
<evidence type="ECO:0000313" key="5">
    <source>
        <dbReference type="Proteomes" id="UP000693946"/>
    </source>
</evidence>
<dbReference type="GO" id="GO:0008157">
    <property type="term" value="F:protein phosphatase 1 binding"/>
    <property type="evidence" value="ECO:0007669"/>
    <property type="project" value="TreeGrafter"/>
</dbReference>
<evidence type="ECO:0000256" key="1">
    <source>
        <dbReference type="SAM" id="MobiDB-lite"/>
    </source>
</evidence>
<dbReference type="Pfam" id="PF03370">
    <property type="entry name" value="CBM_21"/>
    <property type="match status" value="1"/>
</dbReference>
<protein>
    <submittedName>
        <fullName evidence="4">Phosphatase 1 regulatory subunit 3A</fullName>
    </submittedName>
</protein>
<keyword evidence="2" id="KW-1133">Transmembrane helix</keyword>
<reference evidence="4 5" key="1">
    <citation type="journal article" date="2021" name="Sci. Rep.">
        <title>Chromosome anchoring in Senegalese sole (Solea senegalensis) reveals sex-associated markers and genome rearrangements in flatfish.</title>
        <authorList>
            <person name="Guerrero-Cozar I."/>
            <person name="Gomez-Garrido J."/>
            <person name="Berbel C."/>
            <person name="Martinez-Blanch J.F."/>
            <person name="Alioto T."/>
            <person name="Claros M.G."/>
            <person name="Gagnaire P.A."/>
            <person name="Manchado M."/>
        </authorList>
    </citation>
    <scope>NUCLEOTIDE SEQUENCE [LARGE SCALE GENOMIC DNA]</scope>
    <source>
        <strain evidence="4">Sse05_10M</strain>
    </source>
</reference>
<dbReference type="PANTHER" id="PTHR12307">
    <property type="entry name" value="PROTEIN PHOSPHATASE 1 REGULATORY SUBUNIT"/>
    <property type="match status" value="1"/>
</dbReference>
<dbReference type="EMBL" id="JAGKHQ010000002">
    <property type="protein sequence ID" value="KAG7523088.1"/>
    <property type="molecule type" value="Genomic_DNA"/>
</dbReference>
<feature type="compositionally biased region" description="Basic and acidic residues" evidence="1">
    <location>
        <begin position="321"/>
        <end position="341"/>
    </location>
</feature>